<organism evidence="1 2">
    <name type="scientific">Candidatus Competibacter denitrificans Run_A_D11</name>
    <dbReference type="NCBI Taxonomy" id="1400863"/>
    <lineage>
        <taxon>Bacteria</taxon>
        <taxon>Pseudomonadati</taxon>
        <taxon>Pseudomonadota</taxon>
        <taxon>Gammaproteobacteria</taxon>
        <taxon>Candidatus Competibacteraceae</taxon>
        <taxon>Candidatus Competibacter</taxon>
    </lineage>
</organism>
<evidence type="ECO:0000313" key="1">
    <source>
        <dbReference type="EMBL" id="CDI02501.1"/>
    </source>
</evidence>
<accession>W6M3Y7</accession>
<reference evidence="1" key="1">
    <citation type="submission" date="2013-07" db="EMBL/GenBank/DDBJ databases">
        <authorList>
            <person name="McIlroy S."/>
        </authorList>
    </citation>
    <scope>NUCLEOTIDE SEQUENCE [LARGE SCALE GENOMIC DNA]</scope>
    <source>
        <strain evidence="1">Run_A_D11</strain>
    </source>
</reference>
<dbReference type="InterPro" id="IPR011101">
    <property type="entry name" value="DUF5131"/>
</dbReference>
<evidence type="ECO:0000313" key="2">
    <source>
        <dbReference type="Proteomes" id="UP000035760"/>
    </source>
</evidence>
<gene>
    <name evidence="1" type="ORF">BN873_310020</name>
</gene>
<sequence length="259" mass="29777">MGDKSSIEWTDATWNPITGCTKVSAGCKHCYAERDWARLSANPKTVYYGRPFTTVQYHHERLGQPLQWKKPRRIFVNSMSDLFHNEVNLAEISRVFYVMQTADWHQYQILTKRAKRMRYAITALLDHSLIKTPPAHLWLGVSVEDQDTANERIQDLLHTPATVRFLSIEPLLGPVKLPWLLDETGRRQIGAQPGIRWVIVGGESGPNARPMDPDWARSLRDQCKAAGVAFFMKQMARKTPIPDDLMIRQWPEVVRVDES</sequence>
<dbReference type="RefSeq" id="WP_053085271.1">
    <property type="nucleotide sequence ID" value="NZ_CBTJ020000038.1"/>
</dbReference>
<reference evidence="1" key="2">
    <citation type="submission" date="2014-03" db="EMBL/GenBank/DDBJ databases">
        <title>Candidatus Competibacter-lineage genomes retrieved from metagenomes reveal functional metabolic diversity.</title>
        <authorList>
            <person name="McIlroy S.J."/>
            <person name="Albertsen M."/>
            <person name="Andresen E.K."/>
            <person name="Saunders A.M."/>
            <person name="Kristiansen R."/>
            <person name="Stokholm-Bjerregaard M."/>
            <person name="Nielsen K.L."/>
            <person name="Nielsen P.H."/>
        </authorList>
    </citation>
    <scope>NUCLEOTIDE SEQUENCE</scope>
    <source>
        <strain evidence="1">Run_A_D11</strain>
    </source>
</reference>
<dbReference type="AlphaFoldDB" id="W6M3Y7"/>
<protein>
    <submittedName>
        <fullName evidence="1">Phage Gp37Gp68 family protein</fullName>
    </submittedName>
</protein>
<dbReference type="STRING" id="1400863.BN873_310020"/>
<dbReference type="Pfam" id="PF07505">
    <property type="entry name" value="DUF5131"/>
    <property type="match status" value="1"/>
</dbReference>
<comment type="caution">
    <text evidence="1">The sequence shown here is derived from an EMBL/GenBank/DDBJ whole genome shotgun (WGS) entry which is preliminary data.</text>
</comment>
<name>W6M3Y7_9GAMM</name>
<dbReference type="EMBL" id="CBTJ020000038">
    <property type="protein sequence ID" value="CDI02501.1"/>
    <property type="molecule type" value="Genomic_DNA"/>
</dbReference>
<keyword evidence="2" id="KW-1185">Reference proteome</keyword>
<dbReference type="Proteomes" id="UP000035760">
    <property type="component" value="Unassembled WGS sequence"/>
</dbReference>
<proteinExistence type="predicted"/>
<dbReference type="OrthoDB" id="9787478at2"/>